<feature type="region of interest" description="Disordered" evidence="1">
    <location>
        <begin position="166"/>
        <end position="226"/>
    </location>
</feature>
<dbReference type="AlphaFoldDB" id="A0AAV4D594"/>
<protein>
    <submittedName>
        <fullName evidence="2">Uncharacterized protein</fullName>
    </submittedName>
</protein>
<feature type="compositionally biased region" description="Basic and acidic residues" evidence="1">
    <location>
        <begin position="166"/>
        <end position="175"/>
    </location>
</feature>
<keyword evidence="3" id="KW-1185">Reference proteome</keyword>
<feature type="region of interest" description="Disordered" evidence="1">
    <location>
        <begin position="255"/>
        <end position="287"/>
    </location>
</feature>
<feature type="region of interest" description="Disordered" evidence="1">
    <location>
        <begin position="108"/>
        <end position="129"/>
    </location>
</feature>
<evidence type="ECO:0000313" key="2">
    <source>
        <dbReference type="EMBL" id="GFO39288.1"/>
    </source>
</evidence>
<feature type="compositionally biased region" description="Basic and acidic residues" evidence="1">
    <location>
        <begin position="37"/>
        <end position="48"/>
    </location>
</feature>
<name>A0AAV4D594_9GAST</name>
<dbReference type="EMBL" id="BLXT01007474">
    <property type="protein sequence ID" value="GFO39288.1"/>
    <property type="molecule type" value="Genomic_DNA"/>
</dbReference>
<reference evidence="2 3" key="1">
    <citation type="journal article" date="2021" name="Elife">
        <title>Chloroplast acquisition without the gene transfer in kleptoplastic sea slugs, Plakobranchus ocellatus.</title>
        <authorList>
            <person name="Maeda T."/>
            <person name="Takahashi S."/>
            <person name="Yoshida T."/>
            <person name="Shimamura S."/>
            <person name="Takaki Y."/>
            <person name="Nagai Y."/>
            <person name="Toyoda A."/>
            <person name="Suzuki Y."/>
            <person name="Arimoto A."/>
            <person name="Ishii H."/>
            <person name="Satoh N."/>
            <person name="Nishiyama T."/>
            <person name="Hasebe M."/>
            <person name="Maruyama T."/>
            <person name="Minagawa J."/>
            <person name="Obokata J."/>
            <person name="Shigenobu S."/>
        </authorList>
    </citation>
    <scope>NUCLEOTIDE SEQUENCE [LARGE SCALE GENOMIC DNA]</scope>
</reference>
<feature type="region of interest" description="Disordered" evidence="1">
    <location>
        <begin position="1"/>
        <end position="57"/>
    </location>
</feature>
<evidence type="ECO:0000256" key="1">
    <source>
        <dbReference type="SAM" id="MobiDB-lite"/>
    </source>
</evidence>
<feature type="non-terminal residue" evidence="2">
    <location>
        <position position="1"/>
    </location>
</feature>
<evidence type="ECO:0000313" key="3">
    <source>
        <dbReference type="Proteomes" id="UP000735302"/>
    </source>
</evidence>
<dbReference type="Proteomes" id="UP000735302">
    <property type="component" value="Unassembled WGS sequence"/>
</dbReference>
<comment type="caution">
    <text evidence="2">The sequence shown here is derived from an EMBL/GenBank/DDBJ whole genome shotgun (WGS) entry which is preliminary data.</text>
</comment>
<feature type="compositionally biased region" description="Polar residues" evidence="1">
    <location>
        <begin position="273"/>
        <end position="287"/>
    </location>
</feature>
<proteinExistence type="predicted"/>
<sequence>PSNLGSSSHSIEKKDESYNRPPTPPPKRLNIRSSLKGNKEERRDKLRQLDTPLDGSLRSTAIGKEQVFKKVVFGGRRYLRGNSPEAYDMDAECEKHFYRERCGLPPIDSASSIISQTTSNEQTAEMWRGKTPKALPNYLSKECGVLKLAESKNRVRQLLLERKEVPWEESMERGKSPKSSSCDRVGSPTRLEKQTHALPSHLPSNNRSFLDPDRDAKASQGIDPGVQIYEQTRRMLEQAKRCLAEPESEYLNHSSAYDYSHDSQTHGFARSGNIASSQVGTTSSDDVSQYMARKERYAQAIKLNYKGKR</sequence>
<organism evidence="2 3">
    <name type="scientific">Plakobranchus ocellatus</name>
    <dbReference type="NCBI Taxonomy" id="259542"/>
    <lineage>
        <taxon>Eukaryota</taxon>
        <taxon>Metazoa</taxon>
        <taxon>Spiralia</taxon>
        <taxon>Lophotrochozoa</taxon>
        <taxon>Mollusca</taxon>
        <taxon>Gastropoda</taxon>
        <taxon>Heterobranchia</taxon>
        <taxon>Euthyneura</taxon>
        <taxon>Panpulmonata</taxon>
        <taxon>Sacoglossa</taxon>
        <taxon>Placobranchoidea</taxon>
        <taxon>Plakobranchidae</taxon>
        <taxon>Plakobranchus</taxon>
    </lineage>
</organism>
<accession>A0AAV4D594</accession>
<feature type="compositionally biased region" description="Polar residues" evidence="1">
    <location>
        <begin position="109"/>
        <end position="123"/>
    </location>
</feature>
<gene>
    <name evidence="2" type="ORF">PoB_006579300</name>
</gene>